<comment type="cofactor">
    <cofactor evidence="2 18">
        <name>NAD(+)</name>
        <dbReference type="ChEBI" id="CHEBI:57540"/>
    </cofactor>
</comment>
<comment type="pathway">
    <text evidence="5 18">Metabolic intermediate biosynthesis; chorismate biosynthesis; chorismate from D-erythrose 4-phosphate and phosphoenolpyruvate: step 2/7.</text>
</comment>
<evidence type="ECO:0000256" key="5">
    <source>
        <dbReference type="ARBA" id="ARBA00004661"/>
    </source>
</evidence>
<evidence type="ECO:0000256" key="18">
    <source>
        <dbReference type="HAMAP-Rule" id="MF_00110"/>
    </source>
</evidence>
<organism evidence="21 22">
    <name type="scientific">Candidatus Nitronauta litoralis</name>
    <dbReference type="NCBI Taxonomy" id="2705533"/>
    <lineage>
        <taxon>Bacteria</taxon>
        <taxon>Pseudomonadati</taxon>
        <taxon>Nitrospinota/Tectimicrobiota group</taxon>
        <taxon>Nitrospinota</taxon>
        <taxon>Nitrospinia</taxon>
        <taxon>Nitrospinales</taxon>
        <taxon>Nitrospinaceae</taxon>
        <taxon>Candidatus Nitronauta</taxon>
    </lineage>
</organism>
<dbReference type="CDD" id="cd08195">
    <property type="entry name" value="DHQS"/>
    <property type="match status" value="1"/>
</dbReference>
<keyword evidence="13 18" id="KW-0862">Zinc</keyword>
<sequence>MKRLRIDLDDRSYDILIGRDLLSRLAEFIPERPGRAVVITNPEIKRLYGEKVRQSLEAFGIDFSFVEIPEGEAHKTLEDANRVYDHLLAGNFDRKTLMIALGGGVIGDLTGFVAATYQRGVPYVQVPTTLLSQVDSSVGGKTAVNHPLGKNMIGAFYQPRAVIADLDTLKTLAPDEFRCGLAEVVKYGVIEDPDLFTYLEEHVDSILGLDADCLAHLIQTSCAIKAKVVEKDERESNYRMVLNFGHTLGHAVEALTHYDRFKHGEAVAIGMVFAAELSSFLGNCDDETVERIKNLIARFGLPTQLPQFDPGDYIASMRHDKKAQGNKIRFILVRKVGTIEIVDSVEESALLKVLGDLHISS</sequence>
<dbReference type="GO" id="GO:0000166">
    <property type="term" value="F:nucleotide binding"/>
    <property type="evidence" value="ECO:0007669"/>
    <property type="project" value="UniProtKB-KW"/>
</dbReference>
<dbReference type="Pfam" id="PF24621">
    <property type="entry name" value="DHQS_C"/>
    <property type="match status" value="1"/>
</dbReference>
<feature type="domain" description="3-dehydroquinate synthase N-terminal" evidence="19">
    <location>
        <begin position="66"/>
        <end position="178"/>
    </location>
</feature>
<dbReference type="FunFam" id="3.40.50.1970:FF:000001">
    <property type="entry name" value="3-dehydroquinate synthase"/>
    <property type="match status" value="1"/>
</dbReference>
<dbReference type="AlphaFoldDB" id="A0A7T0BW62"/>
<keyword evidence="10 18" id="KW-0028">Amino-acid biosynthesis</keyword>
<comment type="function">
    <text evidence="3 18">Catalyzes the conversion of 3-deoxy-D-arabino-heptulosonate 7-phosphate (DAHP) to dehydroquinate (DHQ).</text>
</comment>
<protein>
    <recommendedName>
        <fullName evidence="8 18">3-dehydroquinate synthase</fullName>
        <shortName evidence="18">DHQS</shortName>
        <ecNumber evidence="7 18">4.2.3.4</ecNumber>
    </recommendedName>
</protein>
<evidence type="ECO:0000256" key="12">
    <source>
        <dbReference type="ARBA" id="ARBA00022741"/>
    </source>
</evidence>
<evidence type="ECO:0000259" key="19">
    <source>
        <dbReference type="Pfam" id="PF01761"/>
    </source>
</evidence>
<comment type="similarity">
    <text evidence="6 18">Belongs to the sugar phosphate cyclases superfamily. Dehydroquinate synthase family.</text>
</comment>
<feature type="binding site" evidence="18">
    <location>
        <position position="246"/>
    </location>
    <ligand>
        <name>Zn(2+)</name>
        <dbReference type="ChEBI" id="CHEBI:29105"/>
    </ligand>
</feature>
<proteinExistence type="inferred from homology"/>
<dbReference type="InterPro" id="IPR016037">
    <property type="entry name" value="DHQ_synth_AroB"/>
</dbReference>
<keyword evidence="12 18" id="KW-0547">Nucleotide-binding</keyword>
<evidence type="ECO:0000313" key="21">
    <source>
        <dbReference type="EMBL" id="QPJ62066.1"/>
    </source>
</evidence>
<dbReference type="GO" id="GO:0003856">
    <property type="term" value="F:3-dehydroquinate synthase activity"/>
    <property type="evidence" value="ECO:0007669"/>
    <property type="project" value="UniProtKB-UniRule"/>
</dbReference>
<evidence type="ECO:0000256" key="17">
    <source>
        <dbReference type="ARBA" id="ARBA00023285"/>
    </source>
</evidence>
<evidence type="ECO:0000256" key="15">
    <source>
        <dbReference type="ARBA" id="ARBA00023141"/>
    </source>
</evidence>
<dbReference type="GO" id="GO:0008652">
    <property type="term" value="P:amino acid biosynthetic process"/>
    <property type="evidence" value="ECO:0007669"/>
    <property type="project" value="UniProtKB-KW"/>
</dbReference>
<dbReference type="Proteomes" id="UP000594688">
    <property type="component" value="Chromosome"/>
</dbReference>
<evidence type="ECO:0000256" key="11">
    <source>
        <dbReference type="ARBA" id="ARBA00022723"/>
    </source>
</evidence>
<dbReference type="InterPro" id="IPR050071">
    <property type="entry name" value="Dehydroquinate_synthase"/>
</dbReference>
<dbReference type="InterPro" id="IPR030960">
    <property type="entry name" value="DHQS/DOIS_N"/>
</dbReference>
<evidence type="ECO:0000259" key="20">
    <source>
        <dbReference type="Pfam" id="PF24621"/>
    </source>
</evidence>
<accession>A0A7T0BW62</accession>
<feature type="binding site" evidence="18">
    <location>
        <begin position="128"/>
        <end position="129"/>
    </location>
    <ligand>
        <name>NAD(+)</name>
        <dbReference type="ChEBI" id="CHEBI:57540"/>
    </ligand>
</feature>
<evidence type="ECO:0000256" key="1">
    <source>
        <dbReference type="ARBA" id="ARBA00001393"/>
    </source>
</evidence>
<dbReference type="HAMAP" id="MF_00110">
    <property type="entry name" value="DHQ_synthase"/>
    <property type="match status" value="1"/>
</dbReference>
<comment type="subcellular location">
    <subcellularLocation>
        <location evidence="4 18">Cytoplasm</location>
    </subcellularLocation>
</comment>
<keyword evidence="14 18" id="KW-0520">NAD</keyword>
<feature type="binding site" evidence="18">
    <location>
        <position position="150"/>
    </location>
    <ligand>
        <name>NAD(+)</name>
        <dbReference type="ChEBI" id="CHEBI:57540"/>
    </ligand>
</feature>
<evidence type="ECO:0000256" key="14">
    <source>
        <dbReference type="ARBA" id="ARBA00023027"/>
    </source>
</evidence>
<dbReference type="InterPro" id="IPR030963">
    <property type="entry name" value="DHQ_synth_fam"/>
</dbReference>
<evidence type="ECO:0000256" key="10">
    <source>
        <dbReference type="ARBA" id="ARBA00022605"/>
    </source>
</evidence>
<dbReference type="InterPro" id="IPR056179">
    <property type="entry name" value="DHQS_C"/>
</dbReference>
<evidence type="ECO:0000256" key="13">
    <source>
        <dbReference type="ARBA" id="ARBA00022833"/>
    </source>
</evidence>
<evidence type="ECO:0000256" key="9">
    <source>
        <dbReference type="ARBA" id="ARBA00022490"/>
    </source>
</evidence>
<evidence type="ECO:0000256" key="2">
    <source>
        <dbReference type="ARBA" id="ARBA00001911"/>
    </source>
</evidence>
<evidence type="ECO:0000256" key="16">
    <source>
        <dbReference type="ARBA" id="ARBA00023239"/>
    </source>
</evidence>
<feature type="binding site" evidence="18">
    <location>
        <position position="183"/>
    </location>
    <ligand>
        <name>Zn(2+)</name>
        <dbReference type="ChEBI" id="CHEBI:29105"/>
    </ligand>
</feature>
<dbReference type="EMBL" id="CP048685">
    <property type="protein sequence ID" value="QPJ62066.1"/>
    <property type="molecule type" value="Genomic_DNA"/>
</dbReference>
<keyword evidence="9 18" id="KW-0963">Cytoplasm</keyword>
<gene>
    <name evidence="18 21" type="primary">aroB</name>
    <name evidence="21" type="ORF">G3M70_09365</name>
</gene>
<dbReference type="GO" id="GO:0005737">
    <property type="term" value="C:cytoplasm"/>
    <property type="evidence" value="ECO:0007669"/>
    <property type="project" value="UniProtKB-SubCell"/>
</dbReference>
<dbReference type="KEGG" id="nli:G3M70_09365"/>
<evidence type="ECO:0000256" key="8">
    <source>
        <dbReference type="ARBA" id="ARBA00017684"/>
    </source>
</evidence>
<evidence type="ECO:0000256" key="3">
    <source>
        <dbReference type="ARBA" id="ARBA00003485"/>
    </source>
</evidence>
<feature type="binding site" evidence="18">
    <location>
        <begin position="70"/>
        <end position="75"/>
    </location>
    <ligand>
        <name>NAD(+)</name>
        <dbReference type="ChEBI" id="CHEBI:57540"/>
    </ligand>
</feature>
<dbReference type="PANTHER" id="PTHR43622:SF7">
    <property type="entry name" value="3-DEHYDROQUINATE SYNTHASE, CHLOROPLASTIC"/>
    <property type="match status" value="1"/>
</dbReference>
<feature type="domain" description="3-dehydroquinate synthase C-terminal" evidence="20">
    <location>
        <begin position="180"/>
        <end position="323"/>
    </location>
</feature>
<dbReference type="UniPathway" id="UPA00053">
    <property type="reaction ID" value="UER00085"/>
</dbReference>
<evidence type="ECO:0000256" key="4">
    <source>
        <dbReference type="ARBA" id="ARBA00004496"/>
    </source>
</evidence>
<keyword evidence="15 18" id="KW-0057">Aromatic amino acid biosynthesis</keyword>
<feature type="binding site" evidence="18">
    <location>
        <position position="263"/>
    </location>
    <ligand>
        <name>Zn(2+)</name>
        <dbReference type="ChEBI" id="CHEBI:29105"/>
    </ligand>
</feature>
<feature type="binding site" evidence="18">
    <location>
        <begin position="168"/>
        <end position="171"/>
    </location>
    <ligand>
        <name>NAD(+)</name>
        <dbReference type="ChEBI" id="CHEBI:57540"/>
    </ligand>
</feature>
<keyword evidence="16 18" id="KW-0456">Lyase</keyword>
<dbReference type="EC" id="4.2.3.4" evidence="7 18"/>
<dbReference type="NCBIfam" id="TIGR01357">
    <property type="entry name" value="aroB"/>
    <property type="match status" value="1"/>
</dbReference>
<name>A0A7T0BW62_9BACT</name>
<evidence type="ECO:0000256" key="7">
    <source>
        <dbReference type="ARBA" id="ARBA00013031"/>
    </source>
</evidence>
<keyword evidence="11 18" id="KW-0479">Metal-binding</keyword>
<evidence type="ECO:0000256" key="6">
    <source>
        <dbReference type="ARBA" id="ARBA00005412"/>
    </source>
</evidence>
<comment type="catalytic activity">
    <reaction evidence="1 18">
        <text>7-phospho-2-dehydro-3-deoxy-D-arabino-heptonate = 3-dehydroquinate + phosphate</text>
        <dbReference type="Rhea" id="RHEA:21968"/>
        <dbReference type="ChEBI" id="CHEBI:32364"/>
        <dbReference type="ChEBI" id="CHEBI:43474"/>
        <dbReference type="ChEBI" id="CHEBI:58394"/>
        <dbReference type="EC" id="4.2.3.4"/>
    </reaction>
</comment>
<dbReference type="GO" id="GO:0046872">
    <property type="term" value="F:metal ion binding"/>
    <property type="evidence" value="ECO:0007669"/>
    <property type="project" value="UniProtKB-KW"/>
</dbReference>
<dbReference type="SUPFAM" id="SSF56796">
    <property type="entry name" value="Dehydroquinate synthase-like"/>
    <property type="match status" value="1"/>
</dbReference>
<dbReference type="Gene3D" id="3.40.50.1970">
    <property type="match status" value="1"/>
</dbReference>
<dbReference type="PIRSF" id="PIRSF001455">
    <property type="entry name" value="DHQ_synth"/>
    <property type="match status" value="1"/>
</dbReference>
<dbReference type="Pfam" id="PF01761">
    <property type="entry name" value="DHQ_synthase"/>
    <property type="match status" value="1"/>
</dbReference>
<dbReference type="Gene3D" id="1.20.1090.10">
    <property type="entry name" value="Dehydroquinate synthase-like - alpha domain"/>
    <property type="match status" value="1"/>
</dbReference>
<keyword evidence="17 18" id="KW-0170">Cobalt</keyword>
<evidence type="ECO:0000313" key="22">
    <source>
        <dbReference type="Proteomes" id="UP000594688"/>
    </source>
</evidence>
<dbReference type="GO" id="GO:0009423">
    <property type="term" value="P:chorismate biosynthetic process"/>
    <property type="evidence" value="ECO:0007669"/>
    <property type="project" value="UniProtKB-UniRule"/>
</dbReference>
<reference evidence="21 22" key="1">
    <citation type="submission" date="2020-02" db="EMBL/GenBank/DDBJ databases">
        <title>Genomic and physiological characterization of two novel Nitrospinaceae genera.</title>
        <authorList>
            <person name="Mueller A.J."/>
            <person name="Jung M.-Y."/>
            <person name="Strachan C.R."/>
            <person name="Herbold C.W."/>
            <person name="Kirkegaard R.H."/>
            <person name="Daims H."/>
        </authorList>
    </citation>
    <scope>NUCLEOTIDE SEQUENCE [LARGE SCALE GENOMIC DNA]</scope>
    <source>
        <strain evidence="21">EB</strain>
    </source>
</reference>
<comment type="cofactor">
    <cofactor evidence="18">
        <name>Co(2+)</name>
        <dbReference type="ChEBI" id="CHEBI:48828"/>
    </cofactor>
    <cofactor evidence="18">
        <name>Zn(2+)</name>
        <dbReference type="ChEBI" id="CHEBI:29105"/>
    </cofactor>
    <text evidence="18">Binds 1 divalent metal cation per subunit. Can use either Co(2+) or Zn(2+).</text>
</comment>
<dbReference type="PANTHER" id="PTHR43622">
    <property type="entry name" value="3-DEHYDROQUINATE SYNTHASE"/>
    <property type="match status" value="1"/>
</dbReference>
<feature type="binding site" evidence="18">
    <location>
        <position position="141"/>
    </location>
    <ligand>
        <name>NAD(+)</name>
        <dbReference type="ChEBI" id="CHEBI:57540"/>
    </ligand>
</feature>
<feature type="binding site" evidence="18">
    <location>
        <begin position="104"/>
        <end position="108"/>
    </location>
    <ligand>
        <name>NAD(+)</name>
        <dbReference type="ChEBI" id="CHEBI:57540"/>
    </ligand>
</feature>
<dbReference type="GO" id="GO:0009073">
    <property type="term" value="P:aromatic amino acid family biosynthetic process"/>
    <property type="evidence" value="ECO:0007669"/>
    <property type="project" value="UniProtKB-KW"/>
</dbReference>